<keyword evidence="3" id="KW-1185">Reference proteome</keyword>
<dbReference type="eggNOG" id="COG2931">
    <property type="taxonomic scope" value="Bacteria"/>
</dbReference>
<protein>
    <submittedName>
        <fullName evidence="2">Uncharacterized protein</fullName>
    </submittedName>
</protein>
<dbReference type="KEGG" id="amr:AM1_1242"/>
<dbReference type="Gene3D" id="2.130.10.130">
    <property type="entry name" value="Integrin alpha, N-terminal"/>
    <property type="match status" value="2"/>
</dbReference>
<dbReference type="HOGENOM" id="CLU_595324_0_0_3"/>
<dbReference type="Gene3D" id="2.150.10.10">
    <property type="entry name" value="Serralysin-like metalloprotease, C-terminal"/>
    <property type="match status" value="1"/>
</dbReference>
<organism evidence="2 3">
    <name type="scientific">Acaryochloris marina (strain MBIC 11017)</name>
    <dbReference type="NCBI Taxonomy" id="329726"/>
    <lineage>
        <taxon>Bacteria</taxon>
        <taxon>Bacillati</taxon>
        <taxon>Cyanobacteriota</taxon>
        <taxon>Cyanophyceae</taxon>
        <taxon>Acaryochloridales</taxon>
        <taxon>Acaryochloridaceae</taxon>
        <taxon>Acaryochloris</taxon>
    </lineage>
</organism>
<reference evidence="2 3" key="1">
    <citation type="journal article" date="2008" name="Proc. Natl. Acad. Sci. U.S.A.">
        <title>Niche adaptation and genome expansion in the chlorophyll d-producing cyanobacterium Acaryochloris marina.</title>
        <authorList>
            <person name="Swingley W.D."/>
            <person name="Chen M."/>
            <person name="Cheung P.C."/>
            <person name="Conrad A.L."/>
            <person name="Dejesa L.C."/>
            <person name="Hao J."/>
            <person name="Honchak B.M."/>
            <person name="Karbach L.E."/>
            <person name="Kurdoglu A."/>
            <person name="Lahiri S."/>
            <person name="Mastrian S.D."/>
            <person name="Miyashita H."/>
            <person name="Page L."/>
            <person name="Ramakrishna P."/>
            <person name="Satoh S."/>
            <person name="Sattley W.M."/>
            <person name="Shimada Y."/>
            <person name="Taylor H.L."/>
            <person name="Tomo T."/>
            <person name="Tsuchiya T."/>
            <person name="Wang Z.T."/>
            <person name="Raymond J."/>
            <person name="Mimuro M."/>
            <person name="Blankenship R.E."/>
            <person name="Touchman J.W."/>
        </authorList>
    </citation>
    <scope>NUCLEOTIDE SEQUENCE [LARGE SCALE GENOMIC DNA]</scope>
    <source>
        <strain evidence="3">MBIC 11017</strain>
    </source>
</reference>
<dbReference type="InterPro" id="IPR018511">
    <property type="entry name" value="Hemolysin-typ_Ca-bd_CS"/>
</dbReference>
<dbReference type="Proteomes" id="UP000000268">
    <property type="component" value="Chromosome"/>
</dbReference>
<evidence type="ECO:0000313" key="3">
    <source>
        <dbReference type="Proteomes" id="UP000000268"/>
    </source>
</evidence>
<keyword evidence="1" id="KW-0732">Signal</keyword>
<evidence type="ECO:0000313" key="2">
    <source>
        <dbReference type="EMBL" id="ABW26279.1"/>
    </source>
</evidence>
<dbReference type="GO" id="GO:0005509">
    <property type="term" value="F:calcium ion binding"/>
    <property type="evidence" value="ECO:0007669"/>
    <property type="project" value="InterPro"/>
</dbReference>
<gene>
    <name evidence="2" type="ordered locus">AM1_1242</name>
</gene>
<dbReference type="STRING" id="329726.AM1_1242"/>
<dbReference type="InterPro" id="IPR011049">
    <property type="entry name" value="Serralysin-like_metalloprot_C"/>
</dbReference>
<dbReference type="Pfam" id="PF00353">
    <property type="entry name" value="HemolysinCabind"/>
    <property type="match status" value="1"/>
</dbReference>
<dbReference type="SUPFAM" id="SSF51120">
    <property type="entry name" value="beta-Roll"/>
    <property type="match status" value="1"/>
</dbReference>
<name>B0C419_ACAM1</name>
<accession>B0C419</accession>
<dbReference type="InterPro" id="IPR013517">
    <property type="entry name" value="FG-GAP"/>
</dbReference>
<sequence length="459" mass="46651">MLIDEGSGEAENPDAAAFGPATTATTAFAGTSGFTNEDQFPRRLADVNGDGRADIVGFGNSAVVVALGQADGTFGTAFVADNVFTRLNGFSSEDQFPRRLADVNGDGRADIIGFGNSAVAVALGQADGTFGTAFVADNVFTRLNGFSSEDQFPRRLADVNGDGRADIIGFGNSAVAVALGQADGTFGAAFVADNVFTRLNGFSSEDQFPRQLADVNGDGRADIIGFGNSAVAVALGQADGTFGAAFVADNVFTRLNGFSSEDLFSRQVADVNGDGRADIIGFGNSAVAVALGQADGTFGTATVVNQSFARLGGFPTSSATPRLVADVDGDNRADIVGFGNDQVTIATALAVNDSLIGGTGNDRLVGGTGNDLLTGGADADTFVFDANAALGGIDQITDFNAAQGDILEIDQAAFGIMGLADISFNATSGELFVTGTHNNTLAILTGQSGFDINTHVNLV</sequence>
<evidence type="ECO:0000256" key="1">
    <source>
        <dbReference type="ARBA" id="ARBA00022729"/>
    </source>
</evidence>
<dbReference type="Pfam" id="PF13517">
    <property type="entry name" value="FG-GAP_3"/>
    <property type="match status" value="1"/>
</dbReference>
<dbReference type="PANTHER" id="PTHR45460">
    <property type="entry name" value="SIMILAR TO CYSTEINE PROTEINASE"/>
    <property type="match status" value="1"/>
</dbReference>
<dbReference type="InterPro" id="IPR001343">
    <property type="entry name" value="Hemolysn_Ca-bd"/>
</dbReference>
<dbReference type="InterPro" id="IPR028994">
    <property type="entry name" value="Integrin_alpha_N"/>
</dbReference>
<dbReference type="AlphaFoldDB" id="B0C419"/>
<dbReference type="SUPFAM" id="SSF69318">
    <property type="entry name" value="Integrin alpha N-terminal domain"/>
    <property type="match status" value="1"/>
</dbReference>
<dbReference type="PANTHER" id="PTHR45460:SF2">
    <property type="entry name" value="ALPHA 1,3 GLUCANASE, GH71 FAMILY (EUROFUNG)"/>
    <property type="match status" value="1"/>
</dbReference>
<dbReference type="PROSITE" id="PS00330">
    <property type="entry name" value="HEMOLYSIN_CALCIUM"/>
    <property type="match status" value="2"/>
</dbReference>
<dbReference type="EMBL" id="CP000828">
    <property type="protein sequence ID" value="ABW26279.1"/>
    <property type="molecule type" value="Genomic_DNA"/>
</dbReference>
<proteinExistence type="predicted"/>
<dbReference type="PRINTS" id="PR00313">
    <property type="entry name" value="CABNDNGRPT"/>
</dbReference>
<dbReference type="RefSeq" id="WP_012161825.1">
    <property type="nucleotide sequence ID" value="NC_009925.1"/>
</dbReference>